<protein>
    <submittedName>
        <fullName evidence="2">Uncharacterized protein</fullName>
    </submittedName>
</protein>
<evidence type="ECO:0000256" key="1">
    <source>
        <dbReference type="SAM" id="MobiDB-lite"/>
    </source>
</evidence>
<organism evidence="2 3">
    <name type="scientific">Dethiosulfovibrio marinus</name>
    <dbReference type="NCBI Taxonomy" id="133532"/>
    <lineage>
        <taxon>Bacteria</taxon>
        <taxon>Thermotogati</taxon>
        <taxon>Synergistota</taxon>
        <taxon>Synergistia</taxon>
        <taxon>Synergistales</taxon>
        <taxon>Dethiosulfovibrionaceae</taxon>
        <taxon>Dethiosulfovibrio</taxon>
    </lineage>
</organism>
<sequence>MIHPIDHQLSFWKMEQNAQNHKDPSSSAQQALQSEAAVEEAEHKNTSVQTGEESAESQRPGVGDRDAGKNGRRGGGGKRGSRDDDGDESEKSEGFEFYA</sequence>
<accession>A0ABS9EK94</accession>
<dbReference type="Proteomes" id="UP001200430">
    <property type="component" value="Unassembled WGS sequence"/>
</dbReference>
<keyword evidence="3" id="KW-1185">Reference proteome</keyword>
<feature type="compositionally biased region" description="Low complexity" evidence="1">
    <location>
        <begin position="25"/>
        <end position="36"/>
    </location>
</feature>
<name>A0ABS9EK94_9BACT</name>
<dbReference type="RefSeq" id="WP_236098123.1">
    <property type="nucleotide sequence ID" value="NZ_JAKGUD010000002.1"/>
</dbReference>
<reference evidence="2 3" key="1">
    <citation type="submission" date="2022-01" db="EMBL/GenBank/DDBJ databases">
        <title>Dethiosulfovibrio faecalis sp. nov., a novel proteolytic, non-sulfur-reducing bacterium isolated from a marine aquaculture solid waste bioreactor.</title>
        <authorList>
            <person name="Grabowski S."/>
            <person name="Apolinario E."/>
            <person name="Schneider N."/>
            <person name="Marshall C.W."/>
            <person name="Sowers K.R."/>
        </authorList>
    </citation>
    <scope>NUCLEOTIDE SEQUENCE [LARGE SCALE GENOMIC DNA]</scope>
    <source>
        <strain evidence="2 3">DSM 12537</strain>
    </source>
</reference>
<feature type="compositionally biased region" description="Basic and acidic residues" evidence="1">
    <location>
        <begin position="89"/>
        <end position="99"/>
    </location>
</feature>
<proteinExistence type="predicted"/>
<comment type="caution">
    <text evidence="2">The sequence shown here is derived from an EMBL/GenBank/DDBJ whole genome shotgun (WGS) entry which is preliminary data.</text>
</comment>
<evidence type="ECO:0000313" key="3">
    <source>
        <dbReference type="Proteomes" id="UP001200430"/>
    </source>
</evidence>
<dbReference type="EMBL" id="JAKGUD010000002">
    <property type="protein sequence ID" value="MCF4141622.1"/>
    <property type="molecule type" value="Genomic_DNA"/>
</dbReference>
<gene>
    <name evidence="2" type="ORF">L2W38_02155</name>
</gene>
<feature type="region of interest" description="Disordered" evidence="1">
    <location>
        <begin position="1"/>
        <end position="99"/>
    </location>
</feature>
<evidence type="ECO:0000313" key="2">
    <source>
        <dbReference type="EMBL" id="MCF4141622.1"/>
    </source>
</evidence>